<name>A0A5D4NJA8_9BACI</name>
<dbReference type="EMBL" id="VTEI01000014">
    <property type="protein sequence ID" value="TYS14295.1"/>
    <property type="molecule type" value="Genomic_DNA"/>
</dbReference>
<evidence type="ECO:0000313" key="2">
    <source>
        <dbReference type="Proteomes" id="UP000322267"/>
    </source>
</evidence>
<proteinExistence type="predicted"/>
<dbReference type="OrthoDB" id="2990660at2"/>
<evidence type="ECO:0000313" key="1">
    <source>
        <dbReference type="EMBL" id="TYS14295.1"/>
    </source>
</evidence>
<dbReference type="Proteomes" id="UP000322267">
    <property type="component" value="Unassembled WGS sequence"/>
</dbReference>
<comment type="caution">
    <text evidence="1">The sequence shown here is derived from an EMBL/GenBank/DDBJ whole genome shotgun (WGS) entry which is preliminary data.</text>
</comment>
<protein>
    <submittedName>
        <fullName evidence="1">Fur-regulated basic protein FbpA</fullName>
    </submittedName>
</protein>
<dbReference type="AlphaFoldDB" id="A0A5D4NJA8"/>
<organism evidence="1 2">
    <name type="scientific">Rossellomorea vietnamensis</name>
    <dbReference type="NCBI Taxonomy" id="218284"/>
    <lineage>
        <taxon>Bacteria</taxon>
        <taxon>Bacillati</taxon>
        <taxon>Bacillota</taxon>
        <taxon>Bacilli</taxon>
        <taxon>Bacillales</taxon>
        <taxon>Bacillaceae</taxon>
        <taxon>Rossellomorea</taxon>
    </lineage>
</organism>
<dbReference type="InterPro" id="IPR025072">
    <property type="entry name" value="Fur_reg_FbpA"/>
</dbReference>
<dbReference type="RefSeq" id="WP_148941709.1">
    <property type="nucleotide sequence ID" value="NZ_VTEI01000014.1"/>
</dbReference>
<gene>
    <name evidence="1" type="primary">fbpA</name>
    <name evidence="1" type="ORF">FZC78_19265</name>
</gene>
<sequence length="66" mass="7707">MISKIPFGQLRKGVEAKKDFYKSELLKMGYFKTPDGSQLYELNLTESEQVYENEKARRNQNVKSTT</sequence>
<reference evidence="1 2" key="1">
    <citation type="submission" date="2019-08" db="EMBL/GenBank/DDBJ databases">
        <title>Bacillus genomes from the desert of Cuatro Cienegas, Coahuila.</title>
        <authorList>
            <person name="Olmedo-Alvarez G."/>
        </authorList>
    </citation>
    <scope>NUCLEOTIDE SEQUENCE [LARGE SCALE GENOMIC DNA]</scope>
    <source>
        <strain evidence="1 2">CH34_1T</strain>
    </source>
</reference>
<accession>A0A5D4NJA8</accession>
<dbReference type="Pfam" id="PF13076">
    <property type="entry name" value="Fur_reg_FbpA"/>
    <property type="match status" value="1"/>
</dbReference>